<dbReference type="InterPro" id="IPR034392">
    <property type="entry name" value="TatSF1-like_RRM1"/>
</dbReference>
<comment type="similarity">
    <text evidence="1">Belongs to the HTATSF1 family.</text>
</comment>
<dbReference type="EMBL" id="CAIX01000315">
    <property type="protein sequence ID" value="CCI49574.1"/>
    <property type="molecule type" value="Genomic_DNA"/>
</dbReference>
<evidence type="ECO:0000259" key="8">
    <source>
        <dbReference type="SMART" id="SM00360"/>
    </source>
</evidence>
<evidence type="ECO:0000313" key="10">
    <source>
        <dbReference type="Proteomes" id="UP000053237"/>
    </source>
</evidence>
<evidence type="ECO:0000256" key="6">
    <source>
        <dbReference type="SAM" id="Coils"/>
    </source>
</evidence>
<keyword evidence="5" id="KW-0508">mRNA splicing</keyword>
<evidence type="ECO:0000313" key="9">
    <source>
        <dbReference type="EMBL" id="CCI49574.1"/>
    </source>
</evidence>
<evidence type="ECO:0000256" key="7">
    <source>
        <dbReference type="SAM" id="MobiDB-lite"/>
    </source>
</evidence>
<dbReference type="Proteomes" id="UP000053237">
    <property type="component" value="Unassembled WGS sequence"/>
</dbReference>
<feature type="compositionally biased region" description="Basic and acidic residues" evidence="7">
    <location>
        <begin position="203"/>
        <end position="228"/>
    </location>
</feature>
<name>A0A024GSN6_9STRA</name>
<organism evidence="9 10">
    <name type="scientific">Albugo candida</name>
    <dbReference type="NCBI Taxonomy" id="65357"/>
    <lineage>
        <taxon>Eukaryota</taxon>
        <taxon>Sar</taxon>
        <taxon>Stramenopiles</taxon>
        <taxon>Oomycota</taxon>
        <taxon>Peronosporomycetes</taxon>
        <taxon>Albuginales</taxon>
        <taxon>Albuginaceae</taxon>
        <taxon>Albugo</taxon>
    </lineage>
</organism>
<keyword evidence="4" id="KW-0694">RNA-binding</keyword>
<feature type="coiled-coil region" evidence="6">
    <location>
        <begin position="123"/>
        <end position="150"/>
    </location>
</feature>
<dbReference type="GO" id="GO:0003723">
    <property type="term" value="F:RNA binding"/>
    <property type="evidence" value="ECO:0007669"/>
    <property type="project" value="UniProtKB-KW"/>
</dbReference>
<dbReference type="CDD" id="cd12281">
    <property type="entry name" value="RRM1_TatSF1_like"/>
    <property type="match status" value="1"/>
</dbReference>
<dbReference type="InterPro" id="IPR012677">
    <property type="entry name" value="Nucleotide-bd_a/b_plait_sf"/>
</dbReference>
<feature type="domain" description="RRM" evidence="8">
    <location>
        <begin position="261"/>
        <end position="340"/>
    </location>
</feature>
<dbReference type="SMART" id="SM00360">
    <property type="entry name" value="RRM"/>
    <property type="match status" value="2"/>
</dbReference>
<dbReference type="InterPro" id="IPR000504">
    <property type="entry name" value="RRM_dom"/>
</dbReference>
<dbReference type="GO" id="GO:0005686">
    <property type="term" value="C:U2 snRNP"/>
    <property type="evidence" value="ECO:0007669"/>
    <property type="project" value="TreeGrafter"/>
</dbReference>
<feature type="region of interest" description="Disordered" evidence="7">
    <location>
        <begin position="202"/>
        <end position="253"/>
    </location>
</feature>
<feature type="domain" description="RRM" evidence="8">
    <location>
        <begin position="396"/>
        <end position="475"/>
    </location>
</feature>
<keyword evidence="6" id="KW-0175">Coiled coil</keyword>
<dbReference type="SUPFAM" id="SSF54928">
    <property type="entry name" value="RNA-binding domain, RBD"/>
    <property type="match status" value="1"/>
</dbReference>
<dbReference type="GO" id="GO:0000398">
    <property type="term" value="P:mRNA splicing, via spliceosome"/>
    <property type="evidence" value="ECO:0007669"/>
    <property type="project" value="InterPro"/>
</dbReference>
<dbReference type="AlphaFoldDB" id="A0A024GSN6"/>
<evidence type="ECO:0000256" key="2">
    <source>
        <dbReference type="ARBA" id="ARBA00022664"/>
    </source>
</evidence>
<dbReference type="STRING" id="65357.A0A024GSN6"/>
<evidence type="ECO:0000256" key="4">
    <source>
        <dbReference type="ARBA" id="ARBA00022884"/>
    </source>
</evidence>
<reference evidence="9 10" key="1">
    <citation type="submission" date="2012-05" db="EMBL/GenBank/DDBJ databases">
        <title>Recombination and specialization in a pathogen metapopulation.</title>
        <authorList>
            <person name="Gardiner A."/>
            <person name="Kemen E."/>
            <person name="Schultz-Larsen T."/>
            <person name="MacLean D."/>
            <person name="Van Oosterhout C."/>
            <person name="Jones J.D.G."/>
        </authorList>
    </citation>
    <scope>NUCLEOTIDE SEQUENCE [LARGE SCALE GENOMIC DNA]</scope>
    <source>
        <strain evidence="9 10">Ac Nc2</strain>
    </source>
</reference>
<dbReference type="Gene3D" id="3.30.70.330">
    <property type="match status" value="2"/>
</dbReference>
<dbReference type="GO" id="GO:0005684">
    <property type="term" value="C:U2-type spliceosomal complex"/>
    <property type="evidence" value="ECO:0007669"/>
    <property type="project" value="TreeGrafter"/>
</dbReference>
<dbReference type="FunFam" id="3.30.70.330:FF:000105">
    <property type="entry name" value="HIV Tat-specific factor 1 homolog"/>
    <property type="match status" value="1"/>
</dbReference>
<feature type="compositionally biased region" description="Acidic residues" evidence="7">
    <location>
        <begin position="509"/>
        <end position="522"/>
    </location>
</feature>
<dbReference type="PANTHER" id="PTHR15608">
    <property type="entry name" value="SPLICING FACTOR U2AF-ASSOCIATED PROTEIN 2"/>
    <property type="match status" value="1"/>
</dbReference>
<dbReference type="InParanoid" id="A0A024GSN6"/>
<feature type="region of interest" description="Disordered" evidence="7">
    <location>
        <begin position="485"/>
        <end position="522"/>
    </location>
</feature>
<dbReference type="OrthoDB" id="10258585at2759"/>
<proteinExistence type="inferred from homology"/>
<dbReference type="InterPro" id="IPR035979">
    <property type="entry name" value="RBD_domain_sf"/>
</dbReference>
<dbReference type="Pfam" id="PF14237">
    <property type="entry name" value="GYF_2"/>
    <property type="match status" value="1"/>
</dbReference>
<evidence type="ECO:0000256" key="3">
    <source>
        <dbReference type="ARBA" id="ARBA00022737"/>
    </source>
</evidence>
<protein>
    <recommendedName>
        <fullName evidence="8">RRM domain-containing protein</fullName>
    </recommendedName>
</protein>
<keyword evidence="10" id="KW-1185">Reference proteome</keyword>
<dbReference type="PANTHER" id="PTHR15608:SF0">
    <property type="entry name" value="HIV TAT-SPECIFIC FACTOR 1"/>
    <property type="match status" value="1"/>
</dbReference>
<keyword evidence="3" id="KW-0677">Repeat</keyword>
<dbReference type="CDD" id="cd12285">
    <property type="entry name" value="RRM3_RBM39_like"/>
    <property type="match status" value="1"/>
</dbReference>
<dbReference type="FunCoup" id="A0A024GSN6">
    <property type="interactions" value="4"/>
</dbReference>
<feature type="compositionally biased region" description="Basic residues" evidence="7">
    <location>
        <begin position="240"/>
        <end position="253"/>
    </location>
</feature>
<sequence length="522" mass="60250">MTTLHPMSNTAVWMYIDAHNGSQRGPLTDCMMKKLFRKDILKSDQLVWKSGLKEWKPLHSVAPFDTLCATWRLRWFFLTSEDLQQGPISTESLLELFMDGKVDGLTVVWTDGTEANRLPLCQVEALKQVINEMNQEIDQQEELIRQQESFPASDQVFIETAASAFVAEDGKEYVFDQETRQYVTPQDKIEEELNALQEVVESLPERDHTKRIHPTTETDGKDEMKKSISENNEETTQEPKRKRKKKSKASNRWRRSKQKTWIYVNGLPLDTTIQEVAEYFSKCGVIQKDLIDEQPRIKLYQTKDQGGLNGDAAICYMKEASVELATQLLDQSEFRPEYVMIWRIDVSPAVFQQKGDEFVAKKKMKIDARTKVKRIEQEKALSWNEGQDDEKYGLRIVVLKHLFCPQEITDELYEKEILEDIEQELVKLGEINKITLFGHHEDGIVVVKFASSGSAAKCLEVMKGRFFAGRKIDCQYWDGEDYTHRESKVDEQNRAASFDEWLEGGSSPSDDEEEEEAELGKV</sequence>
<evidence type="ECO:0000256" key="1">
    <source>
        <dbReference type="ARBA" id="ARBA00007747"/>
    </source>
</evidence>
<comment type="caution">
    <text evidence="9">The sequence shown here is derived from an EMBL/GenBank/DDBJ whole genome shotgun (WGS) entry which is preliminary data.</text>
</comment>
<dbReference type="InterPro" id="IPR025640">
    <property type="entry name" value="GYF_2"/>
</dbReference>
<evidence type="ECO:0000256" key="5">
    <source>
        <dbReference type="ARBA" id="ARBA00023187"/>
    </source>
</evidence>
<dbReference type="Pfam" id="PF00076">
    <property type="entry name" value="RRM_1"/>
    <property type="match status" value="1"/>
</dbReference>
<dbReference type="InterPro" id="IPR034393">
    <property type="entry name" value="TatSF1-like"/>
</dbReference>
<keyword evidence="2" id="KW-0507">mRNA processing</keyword>
<accession>A0A024GSN6</accession>
<gene>
    <name evidence="9" type="ORF">BN9_109290</name>
</gene>